<proteinExistence type="predicted"/>
<dbReference type="Proteomes" id="UP000789901">
    <property type="component" value="Unassembled WGS sequence"/>
</dbReference>
<gene>
    <name evidence="1" type="ORF">GMARGA_LOCUS16007</name>
</gene>
<keyword evidence="2" id="KW-1185">Reference proteome</keyword>
<reference evidence="1 2" key="1">
    <citation type="submission" date="2021-06" db="EMBL/GenBank/DDBJ databases">
        <authorList>
            <person name="Kallberg Y."/>
            <person name="Tangrot J."/>
            <person name="Rosling A."/>
        </authorList>
    </citation>
    <scope>NUCLEOTIDE SEQUENCE [LARGE SCALE GENOMIC DNA]</scope>
    <source>
        <strain evidence="1 2">120-4 pot B 10/14</strain>
    </source>
</reference>
<dbReference type="EMBL" id="CAJVQB010011373">
    <property type="protein sequence ID" value="CAG8747233.1"/>
    <property type="molecule type" value="Genomic_DNA"/>
</dbReference>
<evidence type="ECO:0000313" key="2">
    <source>
        <dbReference type="Proteomes" id="UP000789901"/>
    </source>
</evidence>
<organism evidence="1 2">
    <name type="scientific">Gigaspora margarita</name>
    <dbReference type="NCBI Taxonomy" id="4874"/>
    <lineage>
        <taxon>Eukaryota</taxon>
        <taxon>Fungi</taxon>
        <taxon>Fungi incertae sedis</taxon>
        <taxon>Mucoromycota</taxon>
        <taxon>Glomeromycotina</taxon>
        <taxon>Glomeromycetes</taxon>
        <taxon>Diversisporales</taxon>
        <taxon>Gigasporaceae</taxon>
        <taxon>Gigaspora</taxon>
    </lineage>
</organism>
<evidence type="ECO:0000313" key="1">
    <source>
        <dbReference type="EMBL" id="CAG8747233.1"/>
    </source>
</evidence>
<comment type="caution">
    <text evidence="1">The sequence shown here is derived from an EMBL/GenBank/DDBJ whole genome shotgun (WGS) entry which is preliminary data.</text>
</comment>
<protein>
    <submittedName>
        <fullName evidence="1">26701_t:CDS:1</fullName>
    </submittedName>
</protein>
<accession>A0ABN7VB98</accession>
<name>A0ABN7VB98_GIGMA</name>
<sequence>MDETKWEEFTKDIKNRICSGKAHPIYIQANKKISHIQPNCNQPPQSVDQYKQTAQISTTYAIPTLQTTHHHENE</sequence>